<dbReference type="RefSeq" id="WP_079568389.1">
    <property type="nucleotide sequence ID" value="NZ_LT670818.1"/>
</dbReference>
<evidence type="ECO:0000256" key="1">
    <source>
        <dbReference type="SAM" id="Phobius"/>
    </source>
</evidence>
<feature type="transmembrane region" description="Helical" evidence="1">
    <location>
        <begin position="89"/>
        <end position="109"/>
    </location>
</feature>
<keyword evidence="1" id="KW-0472">Membrane</keyword>
<dbReference type="EMBL" id="LT670818">
    <property type="protein sequence ID" value="SHH00086.1"/>
    <property type="molecule type" value="Genomic_DNA"/>
</dbReference>
<feature type="transmembrane region" description="Helical" evidence="1">
    <location>
        <begin position="58"/>
        <end position="77"/>
    </location>
</feature>
<reference evidence="2 3" key="1">
    <citation type="submission" date="2016-11" db="EMBL/GenBank/DDBJ databases">
        <authorList>
            <person name="Jaros S."/>
            <person name="Januszkiewicz K."/>
            <person name="Wedrychowicz H."/>
        </authorList>
    </citation>
    <scope>NUCLEOTIDE SEQUENCE [LARGE SCALE GENOMIC DNA]</scope>
    <source>
        <strain evidence="2 3">GAS242</strain>
    </source>
</reference>
<protein>
    <submittedName>
        <fullName evidence="2">VanZ like family protein</fullName>
    </submittedName>
</protein>
<dbReference type="AlphaFoldDB" id="A0A1M5PE57"/>
<sequence>MVQRVSAIAGWLALAFIVYATLSPIDDRPVVAGPHHEHFAAFALVGLAFGLAYPKRVFLVAALILTSAFGLEALQLLTPDRHARLFDALVKAAGGVCGIGIGQLAQLVLRTQIRRAG</sequence>
<evidence type="ECO:0000313" key="3">
    <source>
        <dbReference type="Proteomes" id="UP000190675"/>
    </source>
</evidence>
<gene>
    <name evidence="2" type="ORF">SAMN05444169_5195</name>
</gene>
<organism evidence="2 3">
    <name type="scientific">Bradyrhizobium erythrophlei</name>
    <dbReference type="NCBI Taxonomy" id="1437360"/>
    <lineage>
        <taxon>Bacteria</taxon>
        <taxon>Pseudomonadati</taxon>
        <taxon>Pseudomonadota</taxon>
        <taxon>Alphaproteobacteria</taxon>
        <taxon>Hyphomicrobiales</taxon>
        <taxon>Nitrobacteraceae</taxon>
        <taxon>Bradyrhizobium</taxon>
    </lineage>
</organism>
<name>A0A1M5PE57_9BRAD</name>
<proteinExistence type="predicted"/>
<evidence type="ECO:0000313" key="2">
    <source>
        <dbReference type="EMBL" id="SHH00086.1"/>
    </source>
</evidence>
<dbReference type="OrthoDB" id="7908547at2"/>
<feature type="transmembrane region" description="Helical" evidence="1">
    <location>
        <begin position="36"/>
        <end position="53"/>
    </location>
</feature>
<keyword evidence="1" id="KW-1133">Transmembrane helix</keyword>
<keyword evidence="1" id="KW-0812">Transmembrane</keyword>
<dbReference type="InterPro" id="IPR017015">
    <property type="entry name" value="UCP033367_VanZ"/>
</dbReference>
<accession>A0A1M5PE57</accession>
<dbReference type="Proteomes" id="UP000190675">
    <property type="component" value="Chromosome I"/>
</dbReference>
<dbReference type="PIRSF" id="PIRSF033367">
    <property type="entry name" value="UCP033367_VanZ"/>
    <property type="match status" value="1"/>
</dbReference>